<organism evidence="15 16">
    <name type="scientific">Pedosphaera parvula (strain Ellin514)</name>
    <dbReference type="NCBI Taxonomy" id="320771"/>
    <lineage>
        <taxon>Bacteria</taxon>
        <taxon>Pseudomonadati</taxon>
        <taxon>Verrucomicrobiota</taxon>
        <taxon>Pedosphaerae</taxon>
        <taxon>Pedosphaerales</taxon>
        <taxon>Pedosphaeraceae</taxon>
        <taxon>Pedosphaera</taxon>
    </lineage>
</organism>
<dbReference type="PANTHER" id="PTHR36447">
    <property type="entry name" value="BETA-GALACTOSIDASE GANA"/>
    <property type="match status" value="1"/>
</dbReference>
<dbReference type="Gene3D" id="3.20.20.80">
    <property type="entry name" value="Glycosidases"/>
    <property type="match status" value="1"/>
</dbReference>
<keyword evidence="4 11" id="KW-0479">Metal-binding</keyword>
<evidence type="ECO:0000256" key="1">
    <source>
        <dbReference type="ARBA" id="ARBA00001412"/>
    </source>
</evidence>
<gene>
    <name evidence="15" type="ORF">Cflav_PD4034</name>
</gene>
<dbReference type="SUPFAM" id="SSF52317">
    <property type="entry name" value="Class I glutamine amidotransferase-like"/>
    <property type="match status" value="1"/>
</dbReference>
<keyword evidence="16" id="KW-1185">Reference proteome</keyword>
<feature type="domain" description="Beta-galactosidase C-terminal" evidence="14">
    <location>
        <begin position="624"/>
        <end position="679"/>
    </location>
</feature>
<dbReference type="GO" id="GO:0006012">
    <property type="term" value="P:galactose metabolic process"/>
    <property type="evidence" value="ECO:0007669"/>
    <property type="project" value="InterPro"/>
</dbReference>
<dbReference type="STRING" id="320771.Cflav_PD4034"/>
<keyword evidence="7 8" id="KW-0326">Glycosidase</keyword>
<dbReference type="PANTHER" id="PTHR36447:SF2">
    <property type="entry name" value="BETA-GALACTOSIDASE YESZ"/>
    <property type="match status" value="1"/>
</dbReference>
<evidence type="ECO:0000256" key="3">
    <source>
        <dbReference type="ARBA" id="ARBA00012756"/>
    </source>
</evidence>
<dbReference type="Proteomes" id="UP000003688">
    <property type="component" value="Unassembled WGS sequence"/>
</dbReference>
<dbReference type="Pfam" id="PF02449">
    <property type="entry name" value="Glyco_hydro_42"/>
    <property type="match status" value="1"/>
</dbReference>
<proteinExistence type="inferred from homology"/>
<accession>B9XGU4</accession>
<dbReference type="InterPro" id="IPR013738">
    <property type="entry name" value="Beta_galactosidase_Trimer"/>
</dbReference>
<evidence type="ECO:0000259" key="13">
    <source>
        <dbReference type="Pfam" id="PF08532"/>
    </source>
</evidence>
<evidence type="ECO:0000313" key="15">
    <source>
        <dbReference type="EMBL" id="EEF60865.1"/>
    </source>
</evidence>
<comment type="caution">
    <text evidence="15">The sequence shown here is derived from an EMBL/GenBank/DDBJ whole genome shotgun (WGS) entry which is preliminary data.</text>
</comment>
<feature type="binding site" evidence="11">
    <location>
        <position position="117"/>
    </location>
    <ligand>
        <name>Zn(2+)</name>
        <dbReference type="ChEBI" id="CHEBI:29105"/>
    </ligand>
</feature>
<dbReference type="GO" id="GO:0046872">
    <property type="term" value="F:metal ion binding"/>
    <property type="evidence" value="ECO:0007669"/>
    <property type="project" value="UniProtKB-KW"/>
</dbReference>
<dbReference type="EMBL" id="ABOX02000013">
    <property type="protein sequence ID" value="EEF60865.1"/>
    <property type="molecule type" value="Genomic_DNA"/>
</dbReference>
<evidence type="ECO:0000256" key="7">
    <source>
        <dbReference type="ARBA" id="ARBA00023295"/>
    </source>
</evidence>
<dbReference type="Pfam" id="PF08533">
    <property type="entry name" value="Glyco_hydro_42C"/>
    <property type="match status" value="1"/>
</dbReference>
<dbReference type="PIRSF" id="PIRSF001084">
    <property type="entry name" value="B-galactosidase"/>
    <property type="match status" value="1"/>
</dbReference>
<dbReference type="Gene3D" id="3.40.50.880">
    <property type="match status" value="1"/>
</dbReference>
<evidence type="ECO:0000256" key="10">
    <source>
        <dbReference type="PIRSR" id="PIRSR001084-2"/>
    </source>
</evidence>
<dbReference type="GO" id="GO:0004565">
    <property type="term" value="F:beta-galactosidase activity"/>
    <property type="evidence" value="ECO:0007669"/>
    <property type="project" value="UniProtKB-EC"/>
</dbReference>
<evidence type="ECO:0000256" key="2">
    <source>
        <dbReference type="ARBA" id="ARBA00005940"/>
    </source>
</evidence>
<feature type="domain" description="Beta-galactosidase trimerisation" evidence="13">
    <location>
        <begin position="405"/>
        <end position="605"/>
    </location>
</feature>
<evidence type="ECO:0000256" key="11">
    <source>
        <dbReference type="PIRSR" id="PIRSR001084-3"/>
    </source>
</evidence>
<dbReference type="CDD" id="cd03143">
    <property type="entry name" value="A4_beta-galactosidase_middle_domain"/>
    <property type="match status" value="1"/>
</dbReference>
<feature type="binding site" evidence="11">
    <location>
        <position position="160"/>
    </location>
    <ligand>
        <name>Zn(2+)</name>
        <dbReference type="ChEBI" id="CHEBI:29105"/>
    </ligand>
</feature>
<feature type="binding site" evidence="10">
    <location>
        <position position="151"/>
    </location>
    <ligand>
        <name>substrate</name>
    </ligand>
</feature>
<feature type="domain" description="Glycoside hydrolase family 42 N-terminal" evidence="12">
    <location>
        <begin position="6"/>
        <end position="392"/>
    </location>
</feature>
<dbReference type="InterPro" id="IPR029062">
    <property type="entry name" value="Class_I_gatase-like"/>
</dbReference>
<dbReference type="RefSeq" id="WP_007415040.1">
    <property type="nucleotide sequence ID" value="NZ_ABOX02000013.1"/>
</dbReference>
<evidence type="ECO:0000256" key="9">
    <source>
        <dbReference type="PIRSR" id="PIRSR001084-1"/>
    </source>
</evidence>
<name>B9XGU4_PEDPL</name>
<dbReference type="AlphaFoldDB" id="B9XGU4"/>
<dbReference type="InterPro" id="IPR003476">
    <property type="entry name" value="Glyco_hydro_42"/>
</dbReference>
<dbReference type="SUPFAM" id="SSF51445">
    <property type="entry name" value="(Trans)glycosidases"/>
    <property type="match status" value="1"/>
</dbReference>
<dbReference type="InterPro" id="IPR013739">
    <property type="entry name" value="Beta_galactosidase_C"/>
</dbReference>
<evidence type="ECO:0000259" key="14">
    <source>
        <dbReference type="Pfam" id="PF08533"/>
    </source>
</evidence>
<feature type="binding site" evidence="10">
    <location>
        <position position="113"/>
    </location>
    <ligand>
        <name>substrate</name>
    </ligand>
</feature>
<sequence>MYFGVDYYPEHWIYPYAGTPEEPEACWKNDAELMVGAGVNVVRMGEFTWGLCEPEEGKYKFDWLKRAMDVMGKAGIKVVLGTPTAAPPVWMAKKYPEILPLDEKGIAFSAGTRRACCLNSDVYWDFSRKIVREMATALGNHPQLIGWQIDNGLGGHNTECSYNEQTRRDWHGWLKAKYETVERLNQFLGTAHWCQMYSDWDHVPMPMHAPTHHNPALMLDWARFNSDTIVAFVKMQADILHELSQGRPVTSNLRALRRKFDHFDVAHVLDFVSIDSNATIKSKSSELACELDMLRSLKKTDIRTPDGDTGFWVIEQKAGHVNWQEVNSLLRPEVVRLFTYQCISRGACGILYFRWRQPRMGTEKFYGAILSHNGRKDGRTYKEIAQIGEELKFLAPTLKDTQVAADVCILYSHENDWSTQYGPQPTRHFNLRDHVQLFYNGLHHRNIPVDFARPTEDLSKYKLVIAPSLQLLAGGEADLLKLYVQNGGTLVGTFNTGLVDEHHMAPDGCYPHNMTDLFGLEVSEFDPLPPDEENHMAFKGSFPTSHMHMARVWCDLIEPNGCQILATFAKDFYSGRPAITMNTFGLGRAIYIGTMSHQHFYDDLIVWLRQLCNIPPLLKVPDTVEVSMRQKDNTRVFFLLNHQNSPVRIQFYKPMHDFLTSSTVAGNYELPPHGVLVLDEHPKK</sequence>
<dbReference type="InterPro" id="IPR013780">
    <property type="entry name" value="Glyco_hydro_b"/>
</dbReference>
<evidence type="ECO:0000256" key="8">
    <source>
        <dbReference type="PIRNR" id="PIRNR001084"/>
    </source>
</evidence>
<evidence type="ECO:0000259" key="12">
    <source>
        <dbReference type="Pfam" id="PF02449"/>
    </source>
</evidence>
<feature type="active site" description="Nucleophile" evidence="9">
    <location>
        <position position="315"/>
    </location>
</feature>
<evidence type="ECO:0000313" key="16">
    <source>
        <dbReference type="Proteomes" id="UP000003688"/>
    </source>
</evidence>
<evidence type="ECO:0000256" key="4">
    <source>
        <dbReference type="ARBA" id="ARBA00022723"/>
    </source>
</evidence>
<comment type="similarity">
    <text evidence="2 8">Belongs to the glycosyl hydrolase 42 family.</text>
</comment>
<protein>
    <recommendedName>
        <fullName evidence="3 8">Beta-galactosidase</fullName>
        <shortName evidence="8">Beta-gal</shortName>
        <ecNumber evidence="3 8">3.2.1.23</ecNumber>
    </recommendedName>
</protein>
<reference evidence="15 16" key="1">
    <citation type="journal article" date="2011" name="J. Bacteriol.">
        <title>Genome sequence of 'Pedosphaera parvula' Ellin514, an aerobic Verrucomicrobial isolate from pasture soil.</title>
        <authorList>
            <person name="Kant R."/>
            <person name="van Passel M.W."/>
            <person name="Sangwan P."/>
            <person name="Palva A."/>
            <person name="Lucas S."/>
            <person name="Copeland A."/>
            <person name="Lapidus A."/>
            <person name="Glavina Del Rio T."/>
            <person name="Dalin E."/>
            <person name="Tice H."/>
            <person name="Bruce D."/>
            <person name="Goodwin L."/>
            <person name="Pitluck S."/>
            <person name="Chertkov O."/>
            <person name="Larimer F.W."/>
            <person name="Land M.L."/>
            <person name="Hauser L."/>
            <person name="Brettin T.S."/>
            <person name="Detter J.C."/>
            <person name="Han S."/>
            <person name="de Vos W.M."/>
            <person name="Janssen P.H."/>
            <person name="Smidt H."/>
        </authorList>
    </citation>
    <scope>NUCLEOTIDE SEQUENCE [LARGE SCALE GENOMIC DNA]</scope>
    <source>
        <strain evidence="15 16">Ellin514</strain>
    </source>
</reference>
<dbReference type="OrthoDB" id="9800974at2"/>
<feature type="binding site" evidence="10">
    <location>
        <position position="323"/>
    </location>
    <ligand>
        <name>substrate</name>
    </ligand>
</feature>
<dbReference type="GO" id="GO:0009341">
    <property type="term" value="C:beta-galactosidase complex"/>
    <property type="evidence" value="ECO:0007669"/>
    <property type="project" value="InterPro"/>
</dbReference>
<evidence type="ECO:0000256" key="6">
    <source>
        <dbReference type="ARBA" id="ARBA00022833"/>
    </source>
</evidence>
<dbReference type="Pfam" id="PF08532">
    <property type="entry name" value="Glyco_hydro_42M"/>
    <property type="match status" value="1"/>
</dbReference>
<dbReference type="Gene3D" id="2.60.40.1180">
    <property type="entry name" value="Golgi alpha-mannosidase II"/>
    <property type="match status" value="1"/>
</dbReference>
<dbReference type="InterPro" id="IPR013529">
    <property type="entry name" value="Glyco_hydro_42_N"/>
</dbReference>
<dbReference type="InterPro" id="IPR017853">
    <property type="entry name" value="GH"/>
</dbReference>
<keyword evidence="6 11" id="KW-0862">Zinc</keyword>
<keyword evidence="5 8" id="KW-0378">Hydrolase</keyword>
<evidence type="ECO:0000256" key="5">
    <source>
        <dbReference type="ARBA" id="ARBA00022801"/>
    </source>
</evidence>
<comment type="catalytic activity">
    <reaction evidence="1 8">
        <text>Hydrolysis of terminal non-reducing beta-D-galactose residues in beta-D-galactosides.</text>
        <dbReference type="EC" id="3.2.1.23"/>
    </reaction>
</comment>
<dbReference type="EC" id="3.2.1.23" evidence="3 8"/>